<proteinExistence type="predicted"/>
<dbReference type="AlphaFoldDB" id="A0A0D7AH70"/>
<feature type="coiled-coil region" evidence="1">
    <location>
        <begin position="293"/>
        <end position="320"/>
    </location>
</feature>
<dbReference type="Proteomes" id="UP000054144">
    <property type="component" value="Unassembled WGS sequence"/>
</dbReference>
<feature type="compositionally biased region" description="Polar residues" evidence="2">
    <location>
        <begin position="581"/>
        <end position="594"/>
    </location>
</feature>
<evidence type="ECO:0000256" key="1">
    <source>
        <dbReference type="SAM" id="Coils"/>
    </source>
</evidence>
<evidence type="ECO:0000256" key="2">
    <source>
        <dbReference type="SAM" id="MobiDB-lite"/>
    </source>
</evidence>
<keyword evidence="4" id="KW-1185">Reference proteome</keyword>
<dbReference type="EMBL" id="KN881721">
    <property type="protein sequence ID" value="KIY49670.1"/>
    <property type="molecule type" value="Genomic_DNA"/>
</dbReference>
<name>A0A0D7AH70_9AGAR</name>
<organism evidence="3 4">
    <name type="scientific">Fistulina hepatica ATCC 64428</name>
    <dbReference type="NCBI Taxonomy" id="1128425"/>
    <lineage>
        <taxon>Eukaryota</taxon>
        <taxon>Fungi</taxon>
        <taxon>Dikarya</taxon>
        <taxon>Basidiomycota</taxon>
        <taxon>Agaricomycotina</taxon>
        <taxon>Agaricomycetes</taxon>
        <taxon>Agaricomycetidae</taxon>
        <taxon>Agaricales</taxon>
        <taxon>Fistulinaceae</taxon>
        <taxon>Fistulina</taxon>
    </lineage>
</organism>
<protein>
    <submittedName>
        <fullName evidence="3">Uncharacterized protein</fullName>
    </submittedName>
</protein>
<gene>
    <name evidence="3" type="ORF">FISHEDRAFT_72309</name>
</gene>
<evidence type="ECO:0000313" key="4">
    <source>
        <dbReference type="Proteomes" id="UP000054144"/>
    </source>
</evidence>
<keyword evidence="1" id="KW-0175">Coiled coil</keyword>
<sequence length="695" mass="76638">MASTGSGFFEGSFPRFLGHSAEPSPAARLYTGPARLDGEPIRSWTELARSPFSPQALRDLQLRFQRGCDDAPTSLKSRFLASHIAWLAHDLSKCDDLLYPVDFFYSDAISLIDLPAGAGDPEDVKNAYPLQEQYLEVLKYSIQNQLALWDRLTHGMSFAVLLNASPTLRAPGGHAAALEGLEQAVFVTPRFMDCVSHAEHAPLRCAVDSISYTFGSPIKRAYSVALQNLATQESTKTWAPGGACAFMPLSVWQDNRYKIPPAIQPRWQLTYVEDGAIFPPPPKNDDESIPRGRDCYALKVKQLSRENSSLQAEVHRLQRLGIPRVYHSVDELRLQVERLQDEVCQLQTTNEQLVTVLECAQRELKASQDGGLPTFRRPFVLSEVVTTLAVQGDAASVPREAFNGVINTCKELEGQMVHLQAMLECEKEASAGCRTQADQWAQRIEAFHEFASCRPAGPEAQQPSSLTALPSVHPSEWGSVVGHCTFAFVRGSNLHHILPTIQSVVQSASPANWCEFLGARFPPQDARIMPYLVLAMGMDVLSGSLPTHAEVALDILAVSMPSTSTPTVTALSAPRMRPPLDQSNQTRPKTQQKVRSGAAAERREALDEAVTDWISRIHAEAEQLGEKFHLQGRWFLDKLYYGGQDLIHSRPSVRSTESVRPGKPAYSTIPPLHLVMHCRAPPHSCLVAARTPACT</sequence>
<reference evidence="3 4" key="1">
    <citation type="journal article" date="2015" name="Fungal Genet. Biol.">
        <title>Evolution of novel wood decay mechanisms in Agaricales revealed by the genome sequences of Fistulina hepatica and Cylindrobasidium torrendii.</title>
        <authorList>
            <person name="Floudas D."/>
            <person name="Held B.W."/>
            <person name="Riley R."/>
            <person name="Nagy L.G."/>
            <person name="Koehler G."/>
            <person name="Ransdell A.S."/>
            <person name="Younus H."/>
            <person name="Chow J."/>
            <person name="Chiniquy J."/>
            <person name="Lipzen A."/>
            <person name="Tritt A."/>
            <person name="Sun H."/>
            <person name="Haridas S."/>
            <person name="LaButti K."/>
            <person name="Ohm R.A."/>
            <person name="Kues U."/>
            <person name="Blanchette R.A."/>
            <person name="Grigoriev I.V."/>
            <person name="Minto R.E."/>
            <person name="Hibbett D.S."/>
        </authorList>
    </citation>
    <scope>NUCLEOTIDE SEQUENCE [LARGE SCALE GENOMIC DNA]</scope>
    <source>
        <strain evidence="3 4">ATCC 64428</strain>
    </source>
</reference>
<evidence type="ECO:0000313" key="3">
    <source>
        <dbReference type="EMBL" id="KIY49670.1"/>
    </source>
</evidence>
<feature type="region of interest" description="Disordered" evidence="2">
    <location>
        <begin position="567"/>
        <end position="601"/>
    </location>
</feature>
<accession>A0A0D7AH70</accession>